<dbReference type="Proteomes" id="UP000324222">
    <property type="component" value="Unassembled WGS sequence"/>
</dbReference>
<accession>A0A5B7GLA8</accession>
<protein>
    <submittedName>
        <fullName evidence="1">Uncharacterized protein</fullName>
    </submittedName>
</protein>
<organism evidence="1 2">
    <name type="scientific">Portunus trituberculatus</name>
    <name type="common">Swimming crab</name>
    <name type="synonym">Neptunus trituberculatus</name>
    <dbReference type="NCBI Taxonomy" id="210409"/>
    <lineage>
        <taxon>Eukaryota</taxon>
        <taxon>Metazoa</taxon>
        <taxon>Ecdysozoa</taxon>
        <taxon>Arthropoda</taxon>
        <taxon>Crustacea</taxon>
        <taxon>Multicrustacea</taxon>
        <taxon>Malacostraca</taxon>
        <taxon>Eumalacostraca</taxon>
        <taxon>Eucarida</taxon>
        <taxon>Decapoda</taxon>
        <taxon>Pleocyemata</taxon>
        <taxon>Brachyura</taxon>
        <taxon>Eubrachyura</taxon>
        <taxon>Portunoidea</taxon>
        <taxon>Portunidae</taxon>
        <taxon>Portuninae</taxon>
        <taxon>Portunus</taxon>
    </lineage>
</organism>
<keyword evidence="2" id="KW-1185">Reference proteome</keyword>
<name>A0A5B7GLA8_PORTR</name>
<dbReference type="EMBL" id="VSRR010018106">
    <property type="protein sequence ID" value="MPC60990.1"/>
    <property type="molecule type" value="Genomic_DNA"/>
</dbReference>
<dbReference type="AlphaFoldDB" id="A0A5B7GLA8"/>
<evidence type="ECO:0000313" key="1">
    <source>
        <dbReference type="EMBL" id="MPC60990.1"/>
    </source>
</evidence>
<comment type="caution">
    <text evidence="1">The sequence shown here is derived from an EMBL/GenBank/DDBJ whole genome shotgun (WGS) entry which is preliminary data.</text>
</comment>
<reference evidence="1 2" key="1">
    <citation type="submission" date="2019-05" db="EMBL/GenBank/DDBJ databases">
        <title>Another draft genome of Portunus trituberculatus and its Hox gene families provides insights of decapod evolution.</title>
        <authorList>
            <person name="Jeong J.-H."/>
            <person name="Song I."/>
            <person name="Kim S."/>
            <person name="Choi T."/>
            <person name="Kim D."/>
            <person name="Ryu S."/>
            <person name="Kim W."/>
        </authorList>
    </citation>
    <scope>NUCLEOTIDE SEQUENCE [LARGE SCALE GENOMIC DNA]</scope>
    <source>
        <tissue evidence="1">Muscle</tissue>
    </source>
</reference>
<evidence type="ECO:0000313" key="2">
    <source>
        <dbReference type="Proteomes" id="UP000324222"/>
    </source>
</evidence>
<proteinExistence type="predicted"/>
<gene>
    <name evidence="1" type="ORF">E2C01_055052</name>
</gene>
<sequence>MALSNPLHDIPVILTEEIQVSVNCIMVQMMYLMPPTMLLTSSRIWTHFSIKRQPLPSARTSFGNFEWQVVDFTLTTTEGTSTIPHCRVTIPVQCGDGIEVLALKLQMGGLPLLVY</sequence>